<feature type="domain" description="N-acetyltransferase" evidence="4">
    <location>
        <begin position="2"/>
        <end position="180"/>
    </location>
</feature>
<dbReference type="InterPro" id="IPR000182">
    <property type="entry name" value="GNAT_dom"/>
</dbReference>
<name>A0A9P7NAR7_9HYPO</name>
<dbReference type="OrthoDB" id="7305308at2759"/>
<dbReference type="PANTHER" id="PTHR10545:SF29">
    <property type="entry name" value="GH14572P-RELATED"/>
    <property type="match status" value="1"/>
</dbReference>
<dbReference type="FunFam" id="3.40.630.30:FF:000064">
    <property type="entry name" value="GNAT family acetyltransferase"/>
    <property type="match status" value="1"/>
</dbReference>
<protein>
    <recommendedName>
        <fullName evidence="4">N-acetyltransferase domain-containing protein</fullName>
    </recommendedName>
</protein>
<dbReference type="PROSITE" id="PS51186">
    <property type="entry name" value="GNAT"/>
    <property type="match status" value="1"/>
</dbReference>
<reference evidence="5" key="1">
    <citation type="journal article" date="2020" name="bioRxiv">
        <title>Whole genome comparisons of ergot fungi reveals the divergence and evolution of species within the genus Claviceps are the result of varying mechanisms driving genome evolution and host range expansion.</title>
        <authorList>
            <person name="Wyka S.A."/>
            <person name="Mondo S.J."/>
            <person name="Liu M."/>
            <person name="Dettman J."/>
            <person name="Nalam V."/>
            <person name="Broders K.D."/>
        </authorList>
    </citation>
    <scope>NUCLEOTIDE SEQUENCE</scope>
    <source>
        <strain evidence="5">CCC 602</strain>
    </source>
</reference>
<evidence type="ECO:0000259" key="4">
    <source>
        <dbReference type="PROSITE" id="PS51186"/>
    </source>
</evidence>
<dbReference type="SUPFAM" id="SSF55729">
    <property type="entry name" value="Acyl-CoA N-acyltransferases (Nat)"/>
    <property type="match status" value="1"/>
</dbReference>
<comment type="similarity">
    <text evidence="1">Belongs to the acetyltransferase family.</text>
</comment>
<evidence type="ECO:0000256" key="1">
    <source>
        <dbReference type="ARBA" id="ARBA00008694"/>
    </source>
</evidence>
<keyword evidence="3" id="KW-0012">Acyltransferase</keyword>
<dbReference type="EMBL" id="SRPW01000946">
    <property type="protein sequence ID" value="KAG6010715.1"/>
    <property type="molecule type" value="Genomic_DNA"/>
</dbReference>
<dbReference type="PANTHER" id="PTHR10545">
    <property type="entry name" value="DIAMINE N-ACETYLTRANSFERASE"/>
    <property type="match status" value="1"/>
</dbReference>
<evidence type="ECO:0000313" key="6">
    <source>
        <dbReference type="Proteomes" id="UP000748025"/>
    </source>
</evidence>
<dbReference type="InterPro" id="IPR016181">
    <property type="entry name" value="Acyl_CoA_acyltransferase"/>
</dbReference>
<keyword evidence="6" id="KW-1185">Reference proteome</keyword>
<dbReference type="Pfam" id="PF00583">
    <property type="entry name" value="Acetyltransf_1"/>
    <property type="match status" value="1"/>
</dbReference>
<evidence type="ECO:0000313" key="5">
    <source>
        <dbReference type="EMBL" id="KAG6010715.1"/>
    </source>
</evidence>
<accession>A0A9P7NAR7</accession>
<organism evidence="5 6">
    <name type="scientific">Claviceps pusilla</name>
    <dbReference type="NCBI Taxonomy" id="123648"/>
    <lineage>
        <taxon>Eukaryota</taxon>
        <taxon>Fungi</taxon>
        <taxon>Dikarya</taxon>
        <taxon>Ascomycota</taxon>
        <taxon>Pezizomycotina</taxon>
        <taxon>Sordariomycetes</taxon>
        <taxon>Hypocreomycetidae</taxon>
        <taxon>Hypocreales</taxon>
        <taxon>Clavicipitaceae</taxon>
        <taxon>Claviceps</taxon>
    </lineage>
</organism>
<dbReference type="Gene3D" id="3.40.630.30">
    <property type="match status" value="1"/>
</dbReference>
<keyword evidence="2" id="KW-0808">Transferase</keyword>
<dbReference type="InterPro" id="IPR051016">
    <property type="entry name" value="Diverse_Substrate_AcTransf"/>
</dbReference>
<dbReference type="CDD" id="cd04301">
    <property type="entry name" value="NAT_SF"/>
    <property type="match status" value="1"/>
</dbReference>
<dbReference type="AlphaFoldDB" id="A0A9P7NAR7"/>
<gene>
    <name evidence="5" type="ORF">E4U43_008539</name>
</gene>
<evidence type="ECO:0000256" key="2">
    <source>
        <dbReference type="ARBA" id="ARBA00022679"/>
    </source>
</evidence>
<evidence type="ECO:0000256" key="3">
    <source>
        <dbReference type="ARBA" id="ARBA00023315"/>
    </source>
</evidence>
<comment type="caution">
    <text evidence="5">The sequence shown here is derived from an EMBL/GenBank/DDBJ whole genome shotgun (WGS) entry which is preliminary data.</text>
</comment>
<dbReference type="Proteomes" id="UP000748025">
    <property type="component" value="Unassembled WGS sequence"/>
</dbReference>
<dbReference type="GO" id="GO:0008080">
    <property type="term" value="F:N-acetyltransferase activity"/>
    <property type="evidence" value="ECO:0007669"/>
    <property type="project" value="TreeGrafter"/>
</dbReference>
<sequence>MATVRHARRKDAPVILQLIKALALYEKEPDAVEATIETLENTIAFAPPDSAGDDAAVPDTEPITPHRPSRCLLALDRSGKAVGMALYFYNYSTWRAKPGIYLEDLFVQPSERGRGHGKRLLVELAKQVVAMNGGRLDWAVLKWNEPSIRFYESIGAKALDEWVGMRVEGPGLEKLAHLLD</sequence>
<proteinExistence type="inferred from homology"/>